<name>A0A564Z7N4_HYMDI</name>
<proteinExistence type="predicted"/>
<dbReference type="AlphaFoldDB" id="A0A564Z7N4"/>
<accession>A0A564Z7N4</accession>
<keyword evidence="2" id="KW-1185">Reference proteome</keyword>
<gene>
    <name evidence="1" type="ORF">WMSIL1_LOCUS13291</name>
</gene>
<dbReference type="Proteomes" id="UP000321570">
    <property type="component" value="Unassembled WGS sequence"/>
</dbReference>
<evidence type="ECO:0000313" key="1">
    <source>
        <dbReference type="EMBL" id="VUZ55442.1"/>
    </source>
</evidence>
<dbReference type="EMBL" id="CABIJS010000693">
    <property type="protein sequence ID" value="VUZ55442.1"/>
    <property type="molecule type" value="Genomic_DNA"/>
</dbReference>
<sequence>MNDEDLADDIVRINIMKAKRSKVLLIKTQAKLLETFIESVLLYGLYTIVNPKANDNKLKAVQSSTRWMMTTNKCSSTVEKLLWETSPHNYRSLLLSNSAQKSIQFPVIY</sequence>
<protein>
    <submittedName>
        <fullName evidence="1">Uncharacterized protein</fullName>
    </submittedName>
</protein>
<evidence type="ECO:0000313" key="2">
    <source>
        <dbReference type="Proteomes" id="UP000321570"/>
    </source>
</evidence>
<organism evidence="1 2">
    <name type="scientific">Hymenolepis diminuta</name>
    <name type="common">Rat tapeworm</name>
    <dbReference type="NCBI Taxonomy" id="6216"/>
    <lineage>
        <taxon>Eukaryota</taxon>
        <taxon>Metazoa</taxon>
        <taxon>Spiralia</taxon>
        <taxon>Lophotrochozoa</taxon>
        <taxon>Platyhelminthes</taxon>
        <taxon>Cestoda</taxon>
        <taxon>Eucestoda</taxon>
        <taxon>Cyclophyllidea</taxon>
        <taxon>Hymenolepididae</taxon>
        <taxon>Hymenolepis</taxon>
    </lineage>
</organism>
<reference evidence="1 2" key="1">
    <citation type="submission" date="2019-07" db="EMBL/GenBank/DDBJ databases">
        <authorList>
            <person name="Jastrzebski P J."/>
            <person name="Paukszto L."/>
            <person name="Jastrzebski P J."/>
        </authorList>
    </citation>
    <scope>NUCLEOTIDE SEQUENCE [LARGE SCALE GENOMIC DNA]</scope>
    <source>
        <strain evidence="1 2">WMS-il1</strain>
    </source>
</reference>